<dbReference type="Pfam" id="PF13516">
    <property type="entry name" value="LRR_6"/>
    <property type="match status" value="7"/>
</dbReference>
<dbReference type="Proteomes" id="UP000597762">
    <property type="component" value="Unassembled WGS sequence"/>
</dbReference>
<dbReference type="GO" id="GO:0005509">
    <property type="term" value="F:calcium ion binding"/>
    <property type="evidence" value="ECO:0007669"/>
    <property type="project" value="InterPro"/>
</dbReference>
<dbReference type="SMART" id="SM00368">
    <property type="entry name" value="LRR_RI"/>
    <property type="match status" value="8"/>
</dbReference>
<feature type="domain" description="EF-hand" evidence="3">
    <location>
        <begin position="489"/>
        <end position="524"/>
    </location>
</feature>
<dbReference type="InterPro" id="IPR011992">
    <property type="entry name" value="EF-hand-dom_pair"/>
</dbReference>
<evidence type="ECO:0000259" key="3">
    <source>
        <dbReference type="PROSITE" id="PS50222"/>
    </source>
</evidence>
<dbReference type="AlphaFoldDB" id="A0A812CAD8"/>
<dbReference type="Gene3D" id="1.10.238.10">
    <property type="entry name" value="EF-hand"/>
    <property type="match status" value="1"/>
</dbReference>
<dbReference type="Pfam" id="PF13202">
    <property type="entry name" value="EF-hand_5"/>
    <property type="match status" value="1"/>
</dbReference>
<reference evidence="4" key="1">
    <citation type="submission" date="2021-01" db="EMBL/GenBank/DDBJ databases">
        <authorList>
            <person name="Li R."/>
            <person name="Bekaert M."/>
        </authorList>
    </citation>
    <scope>NUCLEOTIDE SEQUENCE</scope>
    <source>
        <strain evidence="4">Farmed</strain>
    </source>
</reference>
<dbReference type="SUPFAM" id="SSF52047">
    <property type="entry name" value="RNI-like"/>
    <property type="match status" value="1"/>
</dbReference>
<dbReference type="PANTHER" id="PTHR24114">
    <property type="entry name" value="LEUCINE RICH REPEAT FAMILY PROTEIN"/>
    <property type="match status" value="1"/>
</dbReference>
<keyword evidence="5" id="KW-1185">Reference proteome</keyword>
<dbReference type="CDD" id="cd00051">
    <property type="entry name" value="EFh"/>
    <property type="match status" value="1"/>
</dbReference>
<evidence type="ECO:0000256" key="2">
    <source>
        <dbReference type="SAM" id="MobiDB-lite"/>
    </source>
</evidence>
<evidence type="ECO:0000256" key="1">
    <source>
        <dbReference type="ARBA" id="ARBA00022837"/>
    </source>
</evidence>
<feature type="compositionally biased region" description="Polar residues" evidence="2">
    <location>
        <begin position="58"/>
        <end position="69"/>
    </location>
</feature>
<dbReference type="OrthoDB" id="120976at2759"/>
<keyword evidence="1" id="KW-0106">Calcium</keyword>
<proteinExistence type="predicted"/>
<dbReference type="InterPro" id="IPR018247">
    <property type="entry name" value="EF_Hand_1_Ca_BS"/>
</dbReference>
<dbReference type="InterPro" id="IPR001611">
    <property type="entry name" value="Leu-rich_rpt"/>
</dbReference>
<name>A0A812CAD8_ACAPH</name>
<dbReference type="Gene3D" id="3.80.10.10">
    <property type="entry name" value="Ribonuclease Inhibitor"/>
    <property type="match status" value="2"/>
</dbReference>
<dbReference type="SMART" id="SM00054">
    <property type="entry name" value="EFh"/>
    <property type="match status" value="2"/>
</dbReference>
<feature type="compositionally biased region" description="Polar residues" evidence="2">
    <location>
        <begin position="29"/>
        <end position="40"/>
    </location>
</feature>
<dbReference type="PROSITE" id="PS00018">
    <property type="entry name" value="EF_HAND_1"/>
    <property type="match status" value="1"/>
</dbReference>
<feature type="compositionally biased region" description="Basic residues" evidence="2">
    <location>
        <begin position="45"/>
        <end position="57"/>
    </location>
</feature>
<evidence type="ECO:0000313" key="4">
    <source>
        <dbReference type="EMBL" id="CAE1262311.1"/>
    </source>
</evidence>
<protein>
    <recommendedName>
        <fullName evidence="3">EF-hand domain-containing protein</fullName>
    </recommendedName>
</protein>
<dbReference type="InterPro" id="IPR052394">
    <property type="entry name" value="LRR-containing"/>
</dbReference>
<feature type="region of interest" description="Disordered" evidence="2">
    <location>
        <begin position="1"/>
        <end position="88"/>
    </location>
</feature>
<accession>A0A812CAD8</accession>
<sequence length="540" mass="60355">MLRESSCLLPPSQPVILRSGKKEDISRETMVTPNRTSTRQDGGRRKTMSRSGQRKSRSASSNTDQSSLKKSGGSECGSEQQKEITSESEVVTLDIFDDSVWDTDLEAEDTKEPYDHSGRSSYINRCRQLGVTPISYFLRHMQDKELDLRYHGLGSRGSRAVTPTIATSCHIQKLDLTDNNLSRSGGLALCEMIKENCFITELVLSSNKLNLCVWDLCDAIIQNDTLTHLILSDNDFNDYSAPVLAKLITNTKKLEFLDLSHNKLESRSGKALGPALSENSTINHLNLSWNNLRANGFEALANGIKGNCALKHLDLSWNGIDRGVAKALGEALKFNNTLEHLNISNCRVNPECSVLIGLGLSCNETLKELKMVRNPMESAGCYAICAAVLRNQSPAIEKLDFQHSHVNEDFNEIFEQLKEKLPDVRVIHGSQEAKKKPKAMIHPMALLVRYLDDNNIRLADCFGKFDEDGSMTVTHEEFIKGIESIGLRLDDAQKTFLLNEMDRDGDGEIDYSELVRSRMEFKAKANSAEYLFPKMIQPTS</sequence>
<organism evidence="4 5">
    <name type="scientific">Acanthosepion pharaonis</name>
    <name type="common">Pharaoh cuttlefish</name>
    <name type="synonym">Sepia pharaonis</name>
    <dbReference type="NCBI Taxonomy" id="158019"/>
    <lineage>
        <taxon>Eukaryota</taxon>
        <taxon>Metazoa</taxon>
        <taxon>Spiralia</taxon>
        <taxon>Lophotrochozoa</taxon>
        <taxon>Mollusca</taxon>
        <taxon>Cephalopoda</taxon>
        <taxon>Coleoidea</taxon>
        <taxon>Decapodiformes</taxon>
        <taxon>Sepiida</taxon>
        <taxon>Sepiina</taxon>
        <taxon>Sepiidae</taxon>
        <taxon>Acanthosepion</taxon>
    </lineage>
</organism>
<dbReference type="SUPFAM" id="SSF47473">
    <property type="entry name" value="EF-hand"/>
    <property type="match status" value="1"/>
</dbReference>
<dbReference type="InterPro" id="IPR032675">
    <property type="entry name" value="LRR_dom_sf"/>
</dbReference>
<dbReference type="EMBL" id="CAHIKZ030001387">
    <property type="protein sequence ID" value="CAE1262311.1"/>
    <property type="molecule type" value="Genomic_DNA"/>
</dbReference>
<feature type="domain" description="EF-hand" evidence="3">
    <location>
        <begin position="453"/>
        <end position="488"/>
    </location>
</feature>
<gene>
    <name evidence="4" type="ORF">SPHA_33127</name>
</gene>
<comment type="caution">
    <text evidence="4">The sequence shown here is derived from an EMBL/GenBank/DDBJ whole genome shotgun (WGS) entry which is preliminary data.</text>
</comment>
<dbReference type="PROSITE" id="PS50222">
    <property type="entry name" value="EF_HAND_2"/>
    <property type="match status" value="2"/>
</dbReference>
<dbReference type="InterPro" id="IPR002048">
    <property type="entry name" value="EF_hand_dom"/>
</dbReference>
<evidence type="ECO:0000313" key="5">
    <source>
        <dbReference type="Proteomes" id="UP000597762"/>
    </source>
</evidence>
<dbReference type="PANTHER" id="PTHR24114:SF50">
    <property type="entry name" value="RNI-LIKE PROTEIN"/>
    <property type="match status" value="1"/>
</dbReference>